<evidence type="ECO:0000313" key="2">
    <source>
        <dbReference type="EMBL" id="TGU74806.1"/>
    </source>
</evidence>
<reference evidence="2 3" key="1">
    <citation type="submission" date="2019-04" db="EMBL/GenBank/DDBJ databases">
        <title>Geobacter oryzae sp. nov., ferric-reducing bacteria isolated from paddy soil.</title>
        <authorList>
            <person name="Xu Z."/>
            <person name="Masuda Y."/>
            <person name="Itoh H."/>
            <person name="Senoo K."/>
        </authorList>
    </citation>
    <scope>NUCLEOTIDE SEQUENCE [LARGE SCALE GENOMIC DNA]</scope>
    <source>
        <strain evidence="2 3">Red111</strain>
    </source>
</reference>
<evidence type="ECO:0000259" key="1">
    <source>
        <dbReference type="PROSITE" id="PS00716"/>
    </source>
</evidence>
<dbReference type="EMBL" id="SRSC01000001">
    <property type="protein sequence ID" value="TGU74806.1"/>
    <property type="molecule type" value="Genomic_DNA"/>
</dbReference>
<dbReference type="GO" id="GO:0006352">
    <property type="term" value="P:DNA-templated transcription initiation"/>
    <property type="evidence" value="ECO:0007669"/>
    <property type="project" value="InterPro"/>
</dbReference>
<dbReference type="InterPro" id="IPR000943">
    <property type="entry name" value="RNA_pol_sigma70"/>
</dbReference>
<dbReference type="SUPFAM" id="SSF47789">
    <property type="entry name" value="C-terminal domain of RNA polymerase alpha subunit"/>
    <property type="match status" value="1"/>
</dbReference>
<dbReference type="Pfam" id="PF04545">
    <property type="entry name" value="Sigma70_r4"/>
    <property type="match status" value="1"/>
</dbReference>
<dbReference type="Proteomes" id="UP000306416">
    <property type="component" value="Unassembled WGS sequence"/>
</dbReference>
<organism evidence="2 3">
    <name type="scientific">Geomonas terrae</name>
    <dbReference type="NCBI Taxonomy" id="2562681"/>
    <lineage>
        <taxon>Bacteria</taxon>
        <taxon>Pseudomonadati</taxon>
        <taxon>Thermodesulfobacteriota</taxon>
        <taxon>Desulfuromonadia</taxon>
        <taxon>Geobacterales</taxon>
        <taxon>Geobacteraceae</taxon>
        <taxon>Geomonas</taxon>
    </lineage>
</organism>
<dbReference type="InterPro" id="IPR013324">
    <property type="entry name" value="RNA_pol_sigma_r3/r4-like"/>
</dbReference>
<feature type="domain" description="RNA polymerase sigma-70" evidence="1">
    <location>
        <begin position="330"/>
        <end position="356"/>
    </location>
</feature>
<dbReference type="Gene3D" id="1.10.10.10">
    <property type="entry name" value="Winged helix-like DNA-binding domain superfamily/Winged helix DNA-binding domain"/>
    <property type="match status" value="1"/>
</dbReference>
<dbReference type="PROSITE" id="PS00716">
    <property type="entry name" value="SIGMA70_2"/>
    <property type="match status" value="1"/>
</dbReference>
<dbReference type="PRINTS" id="PR00046">
    <property type="entry name" value="SIGMA70FCT"/>
</dbReference>
<keyword evidence="3" id="KW-1185">Reference proteome</keyword>
<dbReference type="Gene3D" id="1.10.150.20">
    <property type="entry name" value="5' to 3' exonuclease, C-terminal subdomain"/>
    <property type="match status" value="1"/>
</dbReference>
<evidence type="ECO:0000313" key="3">
    <source>
        <dbReference type="Proteomes" id="UP000306416"/>
    </source>
</evidence>
<dbReference type="SUPFAM" id="SSF88659">
    <property type="entry name" value="Sigma3 and sigma4 domains of RNA polymerase sigma factors"/>
    <property type="match status" value="1"/>
</dbReference>
<dbReference type="InterPro" id="IPR036388">
    <property type="entry name" value="WH-like_DNA-bd_sf"/>
</dbReference>
<accession>A0A4S1CND6</accession>
<name>A0A4S1CND6_9BACT</name>
<dbReference type="GO" id="GO:0003700">
    <property type="term" value="F:DNA-binding transcription factor activity"/>
    <property type="evidence" value="ECO:0007669"/>
    <property type="project" value="InterPro"/>
</dbReference>
<comment type="caution">
    <text evidence="2">The sequence shown here is derived from an EMBL/GenBank/DDBJ whole genome shotgun (WGS) entry which is preliminary data.</text>
</comment>
<sequence>MTEPAPVPPHLFKNLSTRARNVLINLKVESHQDLIALSERGLPKIRWCGTKTTAELTRLLEGVRLDYVPMHSSLAQPSGCAEGAAASEASAPRMAAVPSKWSILNSTLAGLFTDAASSSQYAWPETIKLPPADLVRLRAAGIFPEDTPYLLCSFTIEYLLEAGLSDAALSALLHAITRVSQLPGDALPTLAVKPQDRSLYAGFPEGLLDPLIVPDFPFPALLGFVDAPTSAVAWNVVAKITERSVIKTLGFSVTALRAIQYLWGLQRRAGAIAESAAAGIPTDSYLDFDLLLDRYLQVTRKDVDRDNSKRSDLEHRLVREHNSPHHHNVSLQELGKDFGVSSERVRQIEVKLLRRLNNDANLKHLDYLWHLLDRLMITGGGTRYAYELCLSLQAMNGWSSPPSEETLAVLMGFSPKYRVATKSSPLRMTLTAPCCVGCEIADAAVFEALTPPGNGSLSFHQALDVVRSACHKEQCPGLRNIASFSLSLAELIADSQNLLIQDQALHLERPQTKSILEDGLEAILLSAPDGMHFKEACRMFKLLHPETSVTARSVHRQLTNHRWAVLWGPGTFKHRSLLSIPTLLINEIMGSLAAVLDLSGVPCICANGIHYDRYADRLRSEGVPNSRALYSCMKIVGSPAMSFEELPYVLGKDHAGPRPKIAMLLEQFIAKAHRAVSHEEVKGFELGILGIPIPQASCHLKHIPNILQIGDFLLHIDHVPIVTGQLRRIIDAIPSGEDGAGLTEAALYRAHQNACRNIGIIRPSDLFCFMEQFFPGTVKLHRKPIRRYQVTKHGAVTDVGVEDAPKSALATAESPASRTSAPPVEWVYAYLEDLEKPCLTKHLFEAFRTNPLHNNIYQLWLGKTHKVLWYTRDCVIARKVLGWDDEKQYAIETLALMHLEQAAGLGKPYGSCRAILTDHSGQLPELAHGLAWTPVLLHGLLVSGSNFVHIGRQKDLFVSVDNPHGIQTLNDLLYRTLLTGHGGCAPKKEFMAACEKKGISLAPSALFLTGKDPRVVIDGDVIRAAELEAGI</sequence>
<protein>
    <recommendedName>
        <fullName evidence="1">RNA polymerase sigma-70 domain-containing protein</fullName>
    </recommendedName>
</protein>
<dbReference type="InterPro" id="IPR007630">
    <property type="entry name" value="RNA_pol_sigma70_r4"/>
</dbReference>
<proteinExistence type="predicted"/>
<gene>
    <name evidence="2" type="ORF">E4633_04920</name>
</gene>
<dbReference type="AlphaFoldDB" id="A0A4S1CND6"/>